<dbReference type="PANTHER" id="PTHR42737:SF2">
    <property type="entry name" value="GLUTATHIONE REDUCTASE"/>
    <property type="match status" value="1"/>
</dbReference>
<keyword evidence="4 10" id="KW-0560">Oxidoreductase</keyword>
<feature type="binding site" evidence="8">
    <location>
        <position position="193"/>
    </location>
    <ligand>
        <name>FAD</name>
        <dbReference type="ChEBI" id="CHEBI:57692"/>
    </ligand>
</feature>
<dbReference type="PRINTS" id="PR00368">
    <property type="entry name" value="FADPNR"/>
</dbReference>
<keyword evidence="14" id="KW-1185">Reference proteome</keyword>
<keyword evidence="2 10" id="KW-0285">Flavoprotein</keyword>
<dbReference type="KEGG" id="cvr:CHLNCDRAFT_34977"/>
<evidence type="ECO:0000256" key="3">
    <source>
        <dbReference type="ARBA" id="ARBA00022827"/>
    </source>
</evidence>
<evidence type="ECO:0000259" key="11">
    <source>
        <dbReference type="Pfam" id="PF02852"/>
    </source>
</evidence>
<dbReference type="FunCoup" id="E1ZC73">
    <property type="interactions" value="1558"/>
</dbReference>
<evidence type="ECO:0000256" key="8">
    <source>
        <dbReference type="PIRSR" id="PIRSR000350-3"/>
    </source>
</evidence>
<dbReference type="PRINTS" id="PR00411">
    <property type="entry name" value="PNDRDTASEI"/>
</dbReference>
<dbReference type="EMBL" id="GL433841">
    <property type="protein sequence ID" value="EFN56560.1"/>
    <property type="molecule type" value="Genomic_DNA"/>
</dbReference>
<gene>
    <name evidence="13" type="ORF">CHLNCDRAFT_34977</name>
</gene>
<keyword evidence="3 8" id="KW-0274">FAD</keyword>
<name>E1ZC73_CHLVA</name>
<dbReference type="InParanoid" id="E1ZC73"/>
<evidence type="ECO:0000259" key="12">
    <source>
        <dbReference type="Pfam" id="PF07992"/>
    </source>
</evidence>
<comment type="cofactor">
    <cofactor evidence="8">
        <name>FAD</name>
        <dbReference type="ChEBI" id="CHEBI:57692"/>
    </cofactor>
    <text evidence="8">Binds 1 FAD per subunit.</text>
</comment>
<dbReference type="GO" id="GO:0034599">
    <property type="term" value="P:cellular response to oxidative stress"/>
    <property type="evidence" value="ECO:0007669"/>
    <property type="project" value="TreeGrafter"/>
</dbReference>
<keyword evidence="8" id="KW-0520">NAD</keyword>
<dbReference type="Gene3D" id="3.30.390.30">
    <property type="match status" value="1"/>
</dbReference>
<dbReference type="GO" id="GO:0004362">
    <property type="term" value="F:glutathione-disulfide reductase (NADPH) activity"/>
    <property type="evidence" value="ECO:0007669"/>
    <property type="project" value="TreeGrafter"/>
</dbReference>
<feature type="domain" description="FAD/NAD(P)-binding" evidence="12">
    <location>
        <begin position="73"/>
        <end position="400"/>
    </location>
</feature>
<dbReference type="InterPro" id="IPR001100">
    <property type="entry name" value="Pyr_nuc-diS_OxRdtase"/>
</dbReference>
<dbReference type="Gene3D" id="3.50.50.60">
    <property type="entry name" value="FAD/NAD(P)-binding domain"/>
    <property type="match status" value="2"/>
</dbReference>
<dbReference type="GO" id="GO:0050660">
    <property type="term" value="F:flavin adenine dinucleotide binding"/>
    <property type="evidence" value="ECO:0007669"/>
    <property type="project" value="InterPro"/>
</dbReference>
<dbReference type="OrthoDB" id="5956163at2759"/>
<sequence length="558" mass="59180">MKLGGLARQGVACAAGWPHAAARRAPATAAPCLRRALAAARQQQRGPAGRRAMSVRAEAVSGNGTTPKEFDFDLFCIGAGSGGVRASRVAAGTYGAKVGICEMPFNTIASDSAGGAGGTCVLRGCVPKKLFVYAAEYREFFSDAQGFGWQLPGQPSLDWPSFLAKKNAELQRLNGVYMNLLNNSGVEYIEGRGRLVDAHTVQVGDRTVTARNILIATGARAFVPPFEGAELCMISDNALEVAEVPKRIVIVGGGYIAVEFAGIFAGLGSEVHLVYRQDRPLRGFDDEVRTFAAEQYAQNGLHLHPLTVPQQLVKLPDGRLKFTGARRTGAQSSDEETFELEVDHVLAATGRRPNVGNLGLEEVGVQMTKSGAIAVDDYSQTNVQSIWAIGDVTDRMALTPGMPALPAALALMEAMALTRTMFGGEPTAPDHANIATAVFSHPQIGTVGMSEEQALAAYGNIDVYTSSFRPMRNTISGNPGRTFMKLIVAADSDVVVGCHMVGPDSAEIMQGMGVAVKMGLTKRQLDSTVGIHPSAAEEFVTMRSPTRQLRKEPATVAA</sequence>
<dbReference type="RefSeq" id="XP_005848662.1">
    <property type="nucleotide sequence ID" value="XM_005848600.1"/>
</dbReference>
<feature type="binding site" evidence="8">
    <location>
        <position position="391"/>
    </location>
    <ligand>
        <name>FAD</name>
        <dbReference type="ChEBI" id="CHEBI:57692"/>
    </ligand>
</feature>
<evidence type="ECO:0000313" key="14">
    <source>
        <dbReference type="Proteomes" id="UP000008141"/>
    </source>
</evidence>
<evidence type="ECO:0000256" key="6">
    <source>
        <dbReference type="ARBA" id="ARBA00023284"/>
    </source>
</evidence>
<feature type="domain" description="Pyridine nucleotide-disulphide oxidoreductase dimerisation" evidence="11">
    <location>
        <begin position="434"/>
        <end position="542"/>
    </location>
</feature>
<protein>
    <recommendedName>
        <fullName evidence="15">Glutathione-disulfide reductase</fullName>
    </recommendedName>
</protein>
<dbReference type="STRING" id="554065.E1ZC73"/>
<feature type="disulfide bond" description="Redox-active" evidence="9">
    <location>
        <begin position="120"/>
        <end position="125"/>
    </location>
</feature>
<dbReference type="Pfam" id="PF07992">
    <property type="entry name" value="Pyr_redox_2"/>
    <property type="match status" value="1"/>
</dbReference>
<evidence type="ECO:0000256" key="9">
    <source>
        <dbReference type="PIRSR" id="PIRSR000350-4"/>
    </source>
</evidence>
<feature type="binding site" evidence="8">
    <location>
        <position position="350"/>
    </location>
    <ligand>
        <name>NAD(+)</name>
        <dbReference type="ChEBI" id="CHEBI:57540"/>
    </ligand>
</feature>
<accession>E1ZC73</accession>
<dbReference type="InterPro" id="IPR004099">
    <property type="entry name" value="Pyr_nucl-diS_OxRdtase_dimer"/>
</dbReference>
<evidence type="ECO:0000313" key="13">
    <source>
        <dbReference type="EMBL" id="EFN56560.1"/>
    </source>
</evidence>
<reference evidence="13 14" key="1">
    <citation type="journal article" date="2010" name="Plant Cell">
        <title>The Chlorella variabilis NC64A genome reveals adaptation to photosymbiosis, coevolution with viruses, and cryptic sex.</title>
        <authorList>
            <person name="Blanc G."/>
            <person name="Duncan G."/>
            <person name="Agarkova I."/>
            <person name="Borodovsky M."/>
            <person name="Gurnon J."/>
            <person name="Kuo A."/>
            <person name="Lindquist E."/>
            <person name="Lucas S."/>
            <person name="Pangilinan J."/>
            <person name="Polle J."/>
            <person name="Salamov A."/>
            <person name="Terry A."/>
            <person name="Yamada T."/>
            <person name="Dunigan D.D."/>
            <person name="Grigoriev I.V."/>
            <person name="Claverie J.M."/>
            <person name="Van Etten J.L."/>
        </authorList>
    </citation>
    <scope>NUCLEOTIDE SEQUENCE [LARGE SCALE GENOMIC DNA]</scope>
    <source>
        <strain evidence="13 14">NC64A</strain>
    </source>
</reference>
<feature type="binding site" evidence="8">
    <location>
        <begin position="252"/>
        <end position="259"/>
    </location>
    <ligand>
        <name>NAD(+)</name>
        <dbReference type="ChEBI" id="CHEBI:57540"/>
    </ligand>
</feature>
<dbReference type="GeneID" id="17356082"/>
<dbReference type="NCBIfam" id="NF004776">
    <property type="entry name" value="PRK06116.1"/>
    <property type="match status" value="1"/>
</dbReference>
<dbReference type="InterPro" id="IPR012999">
    <property type="entry name" value="Pyr_OxRdtase_I_AS"/>
</dbReference>
<keyword evidence="8" id="KW-0547">Nucleotide-binding</keyword>
<proteinExistence type="inferred from homology"/>
<dbReference type="PROSITE" id="PS00076">
    <property type="entry name" value="PYRIDINE_REDOX_1"/>
    <property type="match status" value="1"/>
</dbReference>
<dbReference type="Proteomes" id="UP000008141">
    <property type="component" value="Unassembled WGS sequence"/>
</dbReference>
<dbReference type="SUPFAM" id="SSF51905">
    <property type="entry name" value="FAD/NAD(P)-binding domain"/>
    <property type="match status" value="1"/>
</dbReference>
<dbReference type="InterPro" id="IPR023753">
    <property type="entry name" value="FAD/NAD-binding_dom"/>
</dbReference>
<dbReference type="eggNOG" id="KOG0405">
    <property type="taxonomic scope" value="Eukaryota"/>
</dbReference>
<evidence type="ECO:0008006" key="15">
    <source>
        <dbReference type="Google" id="ProtNLM"/>
    </source>
</evidence>
<keyword evidence="5" id="KW-1015">Disulfide bond</keyword>
<dbReference type="InterPro" id="IPR036188">
    <property type="entry name" value="FAD/NAD-bd_sf"/>
</dbReference>
<dbReference type="InterPro" id="IPR046952">
    <property type="entry name" value="GSHR/TRXR-like"/>
</dbReference>
<comment type="similarity">
    <text evidence="1 10">Belongs to the class-I pyridine nucleotide-disulfide oxidoreductase family.</text>
</comment>
<evidence type="ECO:0000256" key="1">
    <source>
        <dbReference type="ARBA" id="ARBA00007532"/>
    </source>
</evidence>
<organism evidence="14">
    <name type="scientific">Chlorella variabilis</name>
    <name type="common">Green alga</name>
    <dbReference type="NCBI Taxonomy" id="554065"/>
    <lineage>
        <taxon>Eukaryota</taxon>
        <taxon>Viridiplantae</taxon>
        <taxon>Chlorophyta</taxon>
        <taxon>core chlorophytes</taxon>
        <taxon>Trebouxiophyceae</taxon>
        <taxon>Chlorellales</taxon>
        <taxon>Chlorellaceae</taxon>
        <taxon>Chlorella clade</taxon>
        <taxon>Chlorella</taxon>
    </lineage>
</organism>
<dbReference type="Pfam" id="PF02852">
    <property type="entry name" value="Pyr_redox_dim"/>
    <property type="match status" value="1"/>
</dbReference>
<dbReference type="OMA" id="MSKHYDY"/>
<feature type="active site" description="Proton acceptor" evidence="7">
    <location>
        <position position="532"/>
    </location>
</feature>
<dbReference type="PANTHER" id="PTHR42737">
    <property type="entry name" value="GLUTATHIONE REDUCTASE"/>
    <property type="match status" value="1"/>
</dbReference>
<dbReference type="GO" id="GO:0045454">
    <property type="term" value="P:cell redox homeostasis"/>
    <property type="evidence" value="ECO:0007669"/>
    <property type="project" value="InterPro"/>
</dbReference>
<evidence type="ECO:0000256" key="10">
    <source>
        <dbReference type="RuleBase" id="RU003691"/>
    </source>
</evidence>
<dbReference type="InterPro" id="IPR016156">
    <property type="entry name" value="FAD/NAD-linked_Rdtase_dimer_sf"/>
</dbReference>
<dbReference type="AlphaFoldDB" id="E1ZC73"/>
<evidence type="ECO:0000256" key="2">
    <source>
        <dbReference type="ARBA" id="ARBA00022630"/>
    </source>
</evidence>
<feature type="binding site" evidence="8">
    <location>
        <position position="129"/>
    </location>
    <ligand>
        <name>FAD</name>
        <dbReference type="ChEBI" id="CHEBI:57692"/>
    </ligand>
</feature>
<dbReference type="GO" id="GO:0006749">
    <property type="term" value="P:glutathione metabolic process"/>
    <property type="evidence" value="ECO:0007669"/>
    <property type="project" value="TreeGrafter"/>
</dbReference>
<dbReference type="SUPFAM" id="SSF55424">
    <property type="entry name" value="FAD/NAD-linked reductases, dimerisation (C-terminal) domain"/>
    <property type="match status" value="1"/>
</dbReference>
<dbReference type="PIRSF" id="PIRSF000350">
    <property type="entry name" value="Mercury_reductase_MerA"/>
    <property type="match status" value="1"/>
</dbReference>
<evidence type="ECO:0000256" key="5">
    <source>
        <dbReference type="ARBA" id="ARBA00023157"/>
    </source>
</evidence>
<keyword evidence="6 10" id="KW-0676">Redox-active center</keyword>
<dbReference type="GO" id="GO:0005829">
    <property type="term" value="C:cytosol"/>
    <property type="evidence" value="ECO:0007669"/>
    <property type="project" value="TreeGrafter"/>
</dbReference>
<evidence type="ECO:0000256" key="7">
    <source>
        <dbReference type="PIRSR" id="PIRSR000350-2"/>
    </source>
</evidence>
<evidence type="ECO:0000256" key="4">
    <source>
        <dbReference type="ARBA" id="ARBA00023002"/>
    </source>
</evidence>
<dbReference type="GO" id="GO:0005739">
    <property type="term" value="C:mitochondrion"/>
    <property type="evidence" value="ECO:0007669"/>
    <property type="project" value="TreeGrafter"/>
</dbReference>